<dbReference type="AlphaFoldDB" id="A0A6A6BDL1"/>
<feature type="non-terminal residue" evidence="2">
    <location>
        <position position="640"/>
    </location>
</feature>
<dbReference type="GeneID" id="54293518"/>
<feature type="transmembrane region" description="Helical" evidence="1">
    <location>
        <begin position="541"/>
        <end position="566"/>
    </location>
</feature>
<name>A0A6A6BDL1_9PEZI</name>
<feature type="non-terminal residue" evidence="2">
    <location>
        <position position="1"/>
    </location>
</feature>
<organism evidence="2 3">
    <name type="scientific">Aplosporella prunicola CBS 121167</name>
    <dbReference type="NCBI Taxonomy" id="1176127"/>
    <lineage>
        <taxon>Eukaryota</taxon>
        <taxon>Fungi</taxon>
        <taxon>Dikarya</taxon>
        <taxon>Ascomycota</taxon>
        <taxon>Pezizomycotina</taxon>
        <taxon>Dothideomycetes</taxon>
        <taxon>Dothideomycetes incertae sedis</taxon>
        <taxon>Botryosphaeriales</taxon>
        <taxon>Aplosporellaceae</taxon>
        <taxon>Aplosporella</taxon>
    </lineage>
</organism>
<reference evidence="2" key="1">
    <citation type="journal article" date="2020" name="Stud. Mycol.">
        <title>101 Dothideomycetes genomes: a test case for predicting lifestyles and emergence of pathogens.</title>
        <authorList>
            <person name="Haridas S."/>
            <person name="Albert R."/>
            <person name="Binder M."/>
            <person name="Bloem J."/>
            <person name="Labutti K."/>
            <person name="Salamov A."/>
            <person name="Andreopoulos B."/>
            <person name="Baker S."/>
            <person name="Barry K."/>
            <person name="Bills G."/>
            <person name="Bluhm B."/>
            <person name="Cannon C."/>
            <person name="Castanera R."/>
            <person name="Culley D."/>
            <person name="Daum C."/>
            <person name="Ezra D."/>
            <person name="Gonzalez J."/>
            <person name="Henrissat B."/>
            <person name="Kuo A."/>
            <person name="Liang C."/>
            <person name="Lipzen A."/>
            <person name="Lutzoni F."/>
            <person name="Magnuson J."/>
            <person name="Mondo S."/>
            <person name="Nolan M."/>
            <person name="Ohm R."/>
            <person name="Pangilinan J."/>
            <person name="Park H.-J."/>
            <person name="Ramirez L."/>
            <person name="Alfaro M."/>
            <person name="Sun H."/>
            <person name="Tritt A."/>
            <person name="Yoshinaga Y."/>
            <person name="Zwiers L.-H."/>
            <person name="Turgeon B."/>
            <person name="Goodwin S."/>
            <person name="Spatafora J."/>
            <person name="Crous P."/>
            <person name="Grigoriev I."/>
        </authorList>
    </citation>
    <scope>NUCLEOTIDE SEQUENCE</scope>
    <source>
        <strain evidence="2">CBS 121167</strain>
    </source>
</reference>
<gene>
    <name evidence="2" type="ORF">K452DRAFT_200233</name>
</gene>
<protein>
    <submittedName>
        <fullName evidence="2">Uncharacterized protein</fullName>
    </submittedName>
</protein>
<feature type="transmembrane region" description="Helical" evidence="1">
    <location>
        <begin position="71"/>
        <end position="93"/>
    </location>
</feature>
<dbReference type="OrthoDB" id="3540210at2759"/>
<keyword evidence="1" id="KW-1133">Transmembrane helix</keyword>
<accession>A0A6A6BDL1</accession>
<dbReference type="EMBL" id="ML995485">
    <property type="protein sequence ID" value="KAF2142260.1"/>
    <property type="molecule type" value="Genomic_DNA"/>
</dbReference>
<keyword evidence="3" id="KW-1185">Reference proteome</keyword>
<feature type="transmembrane region" description="Helical" evidence="1">
    <location>
        <begin position="28"/>
        <end position="56"/>
    </location>
</feature>
<dbReference type="Proteomes" id="UP000799438">
    <property type="component" value="Unassembled WGS sequence"/>
</dbReference>
<evidence type="ECO:0000313" key="2">
    <source>
        <dbReference type="EMBL" id="KAF2142260.1"/>
    </source>
</evidence>
<keyword evidence="1" id="KW-0472">Membrane</keyword>
<keyword evidence="1" id="KW-0812">Transmembrane</keyword>
<proteinExistence type="predicted"/>
<dbReference type="RefSeq" id="XP_033397972.1">
    <property type="nucleotide sequence ID" value="XM_033536022.1"/>
</dbReference>
<feature type="transmembrane region" description="Helical" evidence="1">
    <location>
        <begin position="105"/>
        <end position="124"/>
    </location>
</feature>
<evidence type="ECO:0000313" key="3">
    <source>
        <dbReference type="Proteomes" id="UP000799438"/>
    </source>
</evidence>
<evidence type="ECO:0000256" key="1">
    <source>
        <dbReference type="SAM" id="Phobius"/>
    </source>
</evidence>
<sequence>IFTGVWTNWSYGAIRGSTLTLSRSNGNFLVAALALFVTTTGACFWRIVCFALHHWLSSEFPQDGLYHQRQAILRTSGTGVAGALALARTAWAWRKNATNISMRTVPIVALAITVAATFGAAGVFSSRISSSMGKEVLLTGKDCGWIAWVNASLYQQGAELVPYASQITSSSSDYNQRCYSKGAGRQDCPTFVQINLPTTVDGNYSCPFADAVCKSRYGNIRLDTGYLNSHHHLGMNAPKDERILYRRVTECAPLNTDNYTLPYPEGRNITSYFYGTNVNGVGTTQLPITAQFSTDKPFKSTSQTSDYSVMSMVAFVDTNKVEFVPIKELQRNDADVSLHFFSSNNVLFADKSDDAIYSAHTPCAEMRKGNDSTVMYCRDQPVTVLACAHQHQICDATKSPDEGCQPLLGFDQTVEWQDTHSPFSQSSEKTQNTLTPSMWKAQDRLTSSMWFGSSIVDVLKDIGISALTARKSLSGGHQGLLPNTQWQKEVENLHLTSLAALQRQVIESANGPPSFESVIARPKDSYEKKICKNQKVTNYDYSSFSVLGLVILLSVGTLVIVVSYCIESIAETVQKRKNWDTYSRLEWIANDTLQLQRLAHEELGLGTWSVTDGSNPITKKGERLAILDISERGHPKLKPP</sequence>